<protein>
    <submittedName>
        <fullName evidence="1">3-hydroxy-fatty acyl-ACP dehydratase</fullName>
    </submittedName>
</protein>
<dbReference type="RefSeq" id="WP_127162334.1">
    <property type="nucleotide sequence ID" value="NZ_CP029822.1"/>
</dbReference>
<dbReference type="InterPro" id="IPR029069">
    <property type="entry name" value="HotDog_dom_sf"/>
</dbReference>
<gene>
    <name evidence="1" type="ORF">DM558_05020</name>
</gene>
<dbReference type="KEGG" id="emo:DM558_05020"/>
<name>A0A3S9XCN8_9GAMM</name>
<proteinExistence type="predicted"/>
<dbReference type="EMBL" id="CP029822">
    <property type="protein sequence ID" value="AZS50177.1"/>
    <property type="molecule type" value="Genomic_DNA"/>
</dbReference>
<dbReference type="Gene3D" id="3.10.129.10">
    <property type="entry name" value="Hotdog Thioesterase"/>
    <property type="match status" value="1"/>
</dbReference>
<evidence type="ECO:0000313" key="1">
    <source>
        <dbReference type="EMBL" id="AZS50177.1"/>
    </source>
</evidence>
<sequence length="153" mass="17284">MHFEPVVNYLPHDPPMILIDQIIDVTDKEAICQVAVDSNGVLAPFLNKKNELPAWFALEMMAQTIGVWQGWYAKKTQKDIHLGLLLGGRGFKTAMPSYPLNTILTIHVTLLLLDTKLASFDCRLIVNDKEMATARLNVYQPDDVELKQFMGKD</sequence>
<dbReference type="SUPFAM" id="SSF54637">
    <property type="entry name" value="Thioesterase/thiol ester dehydrase-isomerase"/>
    <property type="match status" value="1"/>
</dbReference>
<dbReference type="Proteomes" id="UP000273143">
    <property type="component" value="Chromosome"/>
</dbReference>
<dbReference type="InterPro" id="IPR016776">
    <property type="entry name" value="ApeP-like_dehydratase"/>
</dbReference>
<reference evidence="2" key="1">
    <citation type="submission" date="2018-06" db="EMBL/GenBank/DDBJ databases">
        <title>Complete genome of Pseudomonas insecticola strain QZS01.</title>
        <authorList>
            <person name="Wang J."/>
            <person name="Su Q."/>
        </authorList>
    </citation>
    <scope>NUCLEOTIDE SEQUENCE [LARGE SCALE GENOMIC DNA]</scope>
    <source>
        <strain evidence="2">QZS01</strain>
    </source>
</reference>
<accession>A0A3S9XCN8</accession>
<dbReference type="AlphaFoldDB" id="A0A3S9XCN8"/>
<dbReference type="Pfam" id="PF22817">
    <property type="entry name" value="ApeP-like"/>
    <property type="match status" value="1"/>
</dbReference>
<keyword evidence="2" id="KW-1185">Reference proteome</keyword>
<dbReference type="PIRSF" id="PIRSF020565">
    <property type="entry name" value="3Ho_Ac_ACP_DH_prd"/>
    <property type="match status" value="1"/>
</dbReference>
<organism evidence="1 2">
    <name type="scientific">Entomomonas moraniae</name>
    <dbReference type="NCBI Taxonomy" id="2213226"/>
    <lineage>
        <taxon>Bacteria</taxon>
        <taxon>Pseudomonadati</taxon>
        <taxon>Pseudomonadota</taxon>
        <taxon>Gammaproteobacteria</taxon>
        <taxon>Pseudomonadales</taxon>
        <taxon>Pseudomonadaceae</taxon>
        <taxon>Entomomonas</taxon>
    </lineage>
</organism>
<evidence type="ECO:0000313" key="2">
    <source>
        <dbReference type="Proteomes" id="UP000273143"/>
    </source>
</evidence>